<dbReference type="Proteomes" id="UP000319004">
    <property type="component" value="Chromosome"/>
</dbReference>
<dbReference type="EMBL" id="CP037423">
    <property type="protein sequence ID" value="QDV42583.1"/>
    <property type="molecule type" value="Genomic_DNA"/>
</dbReference>
<dbReference type="RefSeq" id="WP_145386179.1">
    <property type="nucleotide sequence ID" value="NZ_CP037423.1"/>
</dbReference>
<accession>A0A518HP09</accession>
<reference evidence="1 2" key="1">
    <citation type="submission" date="2019-03" db="EMBL/GenBank/DDBJ databases">
        <title>Deep-cultivation of Planctomycetes and their phenomic and genomic characterization uncovers novel biology.</title>
        <authorList>
            <person name="Wiegand S."/>
            <person name="Jogler M."/>
            <person name="Boedeker C."/>
            <person name="Pinto D."/>
            <person name="Vollmers J."/>
            <person name="Rivas-Marin E."/>
            <person name="Kohn T."/>
            <person name="Peeters S.H."/>
            <person name="Heuer A."/>
            <person name="Rast P."/>
            <person name="Oberbeckmann S."/>
            <person name="Bunk B."/>
            <person name="Jeske O."/>
            <person name="Meyerdierks A."/>
            <person name="Storesund J.E."/>
            <person name="Kallscheuer N."/>
            <person name="Luecker S."/>
            <person name="Lage O.M."/>
            <person name="Pohl T."/>
            <person name="Merkel B.J."/>
            <person name="Hornburger P."/>
            <person name="Mueller R.-W."/>
            <person name="Bruemmer F."/>
            <person name="Labrenz M."/>
            <person name="Spormann A.M."/>
            <person name="Op den Camp H."/>
            <person name="Overmann J."/>
            <person name="Amann R."/>
            <person name="Jetten M.S.M."/>
            <person name="Mascher T."/>
            <person name="Medema M.H."/>
            <person name="Devos D.P."/>
            <person name="Kaster A.-K."/>
            <person name="Ovreas L."/>
            <person name="Rohde M."/>
            <person name="Galperin M.Y."/>
            <person name="Jogler C."/>
        </authorList>
    </citation>
    <scope>NUCLEOTIDE SEQUENCE [LARGE SCALE GENOMIC DNA]</scope>
    <source>
        <strain evidence="1 2">Enr13</strain>
    </source>
</reference>
<evidence type="ECO:0000313" key="2">
    <source>
        <dbReference type="Proteomes" id="UP000319004"/>
    </source>
</evidence>
<evidence type="ECO:0000313" key="1">
    <source>
        <dbReference type="EMBL" id="QDV42583.1"/>
    </source>
</evidence>
<protein>
    <submittedName>
        <fullName evidence="1">Uncharacterized protein</fullName>
    </submittedName>
</protein>
<organism evidence="1 2">
    <name type="scientific">Stieleria neptunia</name>
    <dbReference type="NCBI Taxonomy" id="2527979"/>
    <lineage>
        <taxon>Bacteria</taxon>
        <taxon>Pseudomonadati</taxon>
        <taxon>Planctomycetota</taxon>
        <taxon>Planctomycetia</taxon>
        <taxon>Pirellulales</taxon>
        <taxon>Pirellulaceae</taxon>
        <taxon>Stieleria</taxon>
    </lineage>
</organism>
<sequence length="186" mass="21843">MGSTIPPEHVPKELHEFIGVAERWSIADPEDQERFVRSIINNRVEEATEFADTFDRFAGAIREWGNRLLKEHDERFADFARESSDHPYFRFQRLFELRQLIRELGPEKPQLSPEALKKLRQECIQDDYAKASELADKAFRDKDYTTVVDQLDRFAELLSAAQKRKLEIAVKKCSENETREKRSDGR</sequence>
<dbReference type="KEGG" id="snep:Enr13x_24310"/>
<proteinExistence type="predicted"/>
<gene>
    <name evidence="1" type="ORF">Enr13x_24310</name>
</gene>
<dbReference type="AlphaFoldDB" id="A0A518HP09"/>
<name>A0A518HP09_9BACT</name>
<keyword evidence="2" id="KW-1185">Reference proteome</keyword>